<evidence type="ECO:0000313" key="2">
    <source>
        <dbReference type="EMBL" id="OQV14169.1"/>
    </source>
</evidence>
<dbReference type="Proteomes" id="UP000192578">
    <property type="component" value="Unassembled WGS sequence"/>
</dbReference>
<evidence type="ECO:0000256" key="1">
    <source>
        <dbReference type="SAM" id="Phobius"/>
    </source>
</evidence>
<dbReference type="AlphaFoldDB" id="A0A1W0WG50"/>
<feature type="transmembrane region" description="Helical" evidence="1">
    <location>
        <begin position="84"/>
        <end position="106"/>
    </location>
</feature>
<protein>
    <submittedName>
        <fullName evidence="2">Uncharacterized protein</fullName>
    </submittedName>
</protein>
<keyword evidence="1" id="KW-1133">Transmembrane helix</keyword>
<name>A0A1W0WG50_HYPEX</name>
<keyword evidence="3" id="KW-1185">Reference proteome</keyword>
<organism evidence="2 3">
    <name type="scientific">Hypsibius exemplaris</name>
    <name type="common">Freshwater tardigrade</name>
    <dbReference type="NCBI Taxonomy" id="2072580"/>
    <lineage>
        <taxon>Eukaryota</taxon>
        <taxon>Metazoa</taxon>
        <taxon>Ecdysozoa</taxon>
        <taxon>Tardigrada</taxon>
        <taxon>Eutardigrada</taxon>
        <taxon>Parachela</taxon>
        <taxon>Hypsibioidea</taxon>
        <taxon>Hypsibiidae</taxon>
        <taxon>Hypsibius</taxon>
    </lineage>
</organism>
<keyword evidence="1" id="KW-0812">Transmembrane</keyword>
<proteinExistence type="predicted"/>
<gene>
    <name evidence="2" type="ORF">BV898_11640</name>
</gene>
<accession>A0A1W0WG50</accession>
<keyword evidence="1" id="KW-0472">Membrane</keyword>
<reference evidence="3" key="1">
    <citation type="submission" date="2017-01" db="EMBL/GenBank/DDBJ databases">
        <title>Comparative genomics of anhydrobiosis in the tardigrade Hypsibius dujardini.</title>
        <authorList>
            <person name="Yoshida Y."/>
            <person name="Koutsovoulos G."/>
            <person name="Laetsch D."/>
            <person name="Stevens L."/>
            <person name="Kumar S."/>
            <person name="Horikawa D."/>
            <person name="Ishino K."/>
            <person name="Komine S."/>
            <person name="Tomita M."/>
            <person name="Blaxter M."/>
            <person name="Arakawa K."/>
        </authorList>
    </citation>
    <scope>NUCLEOTIDE SEQUENCE [LARGE SCALE GENOMIC DNA]</scope>
    <source>
        <strain evidence="3">Z151</strain>
    </source>
</reference>
<comment type="caution">
    <text evidence="2">The sequence shown here is derived from an EMBL/GenBank/DDBJ whole genome shotgun (WGS) entry which is preliminary data.</text>
</comment>
<dbReference type="EMBL" id="MTYJ01000109">
    <property type="protein sequence ID" value="OQV14169.1"/>
    <property type="molecule type" value="Genomic_DNA"/>
</dbReference>
<sequence length="133" mass="14715">MKCGQLICPGIPDNIIEQLSDLNRSIALSAIPEEGDGPYCCFKINDNFTASDGVPFLTGSSCCQWEDYAENIRALNGFDPTAQLIMAFLPAGVALFLTLTALIYLIQFICCRLEPDRHTHARPRHSHGELTRD</sequence>
<evidence type="ECO:0000313" key="3">
    <source>
        <dbReference type="Proteomes" id="UP000192578"/>
    </source>
</evidence>